<dbReference type="STRING" id="1806891.Cs308_0001"/>
<feature type="non-terminal residue" evidence="1">
    <location>
        <position position="186"/>
    </location>
</feature>
<dbReference type="EMBL" id="CP014639">
    <property type="protein sequence ID" value="ANH78177.1"/>
    <property type="molecule type" value="Genomic_DNA"/>
</dbReference>
<keyword evidence="2" id="KW-1185">Reference proteome</keyword>
<name>A0A1A9HTY2_9CHLA</name>
<dbReference type="KEGG" id="csaz:Cs308_0001"/>
<evidence type="ECO:0000313" key="2">
    <source>
        <dbReference type="Proteomes" id="UP000078162"/>
    </source>
</evidence>
<reference evidence="2" key="1">
    <citation type="submission" date="2016-03" db="EMBL/GenBank/DDBJ databases">
        <title>Culture-independent genomics supports pathogen discovery for uncultivable bacteria within the genus Chlamydia.</title>
        <authorList>
            <person name="Taylor-Brown A."/>
            <person name="Bachmann N.L."/>
            <person name="Borel N."/>
            <person name="Polkinghorne A."/>
        </authorList>
    </citation>
    <scope>NUCLEOTIDE SEQUENCE [LARGE SCALE GENOMIC DNA]</scope>
    <source>
        <strain evidence="2">2742-308</strain>
    </source>
</reference>
<dbReference type="Proteomes" id="UP000078162">
    <property type="component" value="Chromosome"/>
</dbReference>
<proteinExistence type="predicted"/>
<protein>
    <submittedName>
        <fullName evidence="1">Uncharacterized protein</fullName>
    </submittedName>
</protein>
<sequence>MMSSKRTSQLAVLSIVLTFTHSVGQAHPVPASVELKTVYIESQSAKKDQSSRKDKQKARKYSRINNETCLSPTSYVFSTSNTESAVLQKKSKFSRCSPRSVKKNKTLQQAPGEVEKTTREKRSFTSFLKRCFQKSTEETLSSDAHQKVQLGGVVHEGSLVSVKKHCATRSSVSCPEFLETQIVRAP</sequence>
<accession>A0A1A9HTY2</accession>
<evidence type="ECO:0000313" key="1">
    <source>
        <dbReference type="EMBL" id="ANH78177.1"/>
    </source>
</evidence>
<organism evidence="1 2">
    <name type="scientific">Candidatus Chlamydia sanziniae</name>
    <dbReference type="NCBI Taxonomy" id="1806891"/>
    <lineage>
        <taxon>Bacteria</taxon>
        <taxon>Pseudomonadati</taxon>
        <taxon>Chlamydiota</taxon>
        <taxon>Chlamydiia</taxon>
        <taxon>Chlamydiales</taxon>
        <taxon>Chlamydiaceae</taxon>
        <taxon>Chlamydia/Chlamydophila group</taxon>
        <taxon>Chlamydia</taxon>
    </lineage>
</organism>
<gene>
    <name evidence="1" type="ORF">Cs308_0001</name>
</gene>
<dbReference type="AlphaFoldDB" id="A0A1A9HTY2"/>